<organism evidence="1">
    <name type="scientific">Picea glauca</name>
    <name type="common">White spruce</name>
    <name type="synonym">Pinus glauca</name>
    <dbReference type="NCBI Taxonomy" id="3330"/>
    <lineage>
        <taxon>Eukaryota</taxon>
        <taxon>Viridiplantae</taxon>
        <taxon>Streptophyta</taxon>
        <taxon>Embryophyta</taxon>
        <taxon>Tracheophyta</taxon>
        <taxon>Spermatophyta</taxon>
        <taxon>Pinopsida</taxon>
        <taxon>Pinidae</taxon>
        <taxon>Conifers I</taxon>
        <taxon>Pinales</taxon>
        <taxon>Pinaceae</taxon>
        <taxon>Picea</taxon>
    </lineage>
</organism>
<dbReference type="EMBL" id="LKAM01000009">
    <property type="protein sequence ID" value="KUM46933.1"/>
    <property type="molecule type" value="Genomic_DNA"/>
</dbReference>
<keyword evidence="1" id="KW-0496">Mitochondrion</keyword>
<dbReference type="AlphaFoldDB" id="A0A101LXE9"/>
<accession>A0A101LXE9</accession>
<reference evidence="1" key="1">
    <citation type="journal article" date="2015" name="Genome Biol. Evol.">
        <title>Organellar Genomes of White Spruce (Picea glauca): Assembly and Annotation.</title>
        <authorList>
            <person name="Jackman S.D."/>
            <person name="Warren R.L."/>
            <person name="Gibb E.A."/>
            <person name="Vandervalk B.P."/>
            <person name="Mohamadi H."/>
            <person name="Chu J."/>
            <person name="Raymond A."/>
            <person name="Pleasance S."/>
            <person name="Coope R."/>
            <person name="Wildung M.R."/>
            <person name="Ritland C.E."/>
            <person name="Bousquet J."/>
            <person name="Jones S.J."/>
            <person name="Bohlmann J."/>
            <person name="Birol I."/>
        </authorList>
    </citation>
    <scope>NUCLEOTIDE SEQUENCE [LARGE SCALE GENOMIC DNA]</scope>
    <source>
        <tissue evidence="1">Flushing bud</tissue>
    </source>
</reference>
<sequence>MGAKSISPPPGRSDMASTFSSLSIRADLGSLNILSGGNLAAMIEFGEWVLSPHDGGSL</sequence>
<evidence type="ECO:0000313" key="1">
    <source>
        <dbReference type="EMBL" id="KUM46933.1"/>
    </source>
</evidence>
<protein>
    <submittedName>
        <fullName evidence="1">Uncharacterized protein</fullName>
    </submittedName>
</protein>
<comment type="caution">
    <text evidence="1">The sequence shown here is derived from an EMBL/GenBank/DDBJ whole genome shotgun (WGS) entry which is preliminary data.</text>
</comment>
<gene>
    <name evidence="1" type="ORF">ABT39_MTgene6388</name>
</gene>
<name>A0A101LXE9_PICGL</name>
<geneLocation type="mitochondrion" evidence="1"/>
<proteinExistence type="predicted"/>